<evidence type="ECO:0000256" key="21">
    <source>
        <dbReference type="ARBA" id="ARBA00038443"/>
    </source>
</evidence>
<keyword evidence="14" id="KW-0653">Protein transport</keyword>
<evidence type="ECO:0000313" key="26">
    <source>
        <dbReference type="EMBL" id="CAG5119139.1"/>
    </source>
</evidence>
<dbReference type="OrthoDB" id="21502at2759"/>
<dbReference type="Pfam" id="PF03399">
    <property type="entry name" value="SAC3_GANP"/>
    <property type="match status" value="1"/>
</dbReference>
<evidence type="ECO:0000256" key="3">
    <source>
        <dbReference type="ARBA" id="ARBA00004567"/>
    </source>
</evidence>
<feature type="compositionally biased region" description="Basic and acidic residues" evidence="24">
    <location>
        <begin position="470"/>
        <end position="503"/>
    </location>
</feature>
<dbReference type="InterPro" id="IPR000717">
    <property type="entry name" value="PCI_dom"/>
</dbReference>
<dbReference type="GO" id="GO:0005737">
    <property type="term" value="C:cytoplasm"/>
    <property type="evidence" value="ECO:0007669"/>
    <property type="project" value="UniProtKB-SubCell"/>
</dbReference>
<comment type="function">
    <text evidence="22">As a component of the TREX-2 complex, involved in the export of mRNAs to the cytoplasm through the nuclear pores. Through the acetylation of histones, affects the assembly of nucleosomes at immunoglobulin variable region genes and promotes the recruitment and positioning of transcription complex to favor DNA cytosine deaminase AICDA/AID targeting, hence promoting somatic hypermutations.</text>
</comment>
<feature type="compositionally biased region" description="Low complexity" evidence="24">
    <location>
        <begin position="171"/>
        <end position="180"/>
    </location>
</feature>
<dbReference type="GO" id="GO:0061733">
    <property type="term" value="F:protein-lysine-acetyltransferase activity"/>
    <property type="evidence" value="ECO:0007669"/>
    <property type="project" value="UniProtKB-EC"/>
</dbReference>
<dbReference type="FunFam" id="1.25.40.990:FF:000003">
    <property type="entry name" value="germinal-center associated nuclear protein isoform X2"/>
    <property type="match status" value="1"/>
</dbReference>
<evidence type="ECO:0000256" key="19">
    <source>
        <dbReference type="ARBA" id="ARBA00023242"/>
    </source>
</evidence>
<keyword evidence="10" id="KW-0597">Phosphoprotein</keyword>
<keyword evidence="6" id="KW-0813">Transport</keyword>
<gene>
    <name evidence="26" type="ORF">CUNI_LOCUS4697</name>
</gene>
<feature type="compositionally biased region" description="Polar residues" evidence="24">
    <location>
        <begin position="158"/>
        <end position="170"/>
    </location>
</feature>
<keyword evidence="19" id="KW-0539">Nucleus</keyword>
<dbReference type="InterPro" id="IPR012677">
    <property type="entry name" value="Nucleotide-bd_a/b_plait_sf"/>
</dbReference>
<dbReference type="InterPro" id="IPR005062">
    <property type="entry name" value="SAC3/GANP/THP3_conserved"/>
</dbReference>
<dbReference type="Gene3D" id="3.30.70.330">
    <property type="match status" value="1"/>
</dbReference>
<dbReference type="Gene3D" id="1.25.40.990">
    <property type="match status" value="1"/>
</dbReference>
<dbReference type="GO" id="GO:0005654">
    <property type="term" value="C:nucleoplasm"/>
    <property type="evidence" value="ECO:0007669"/>
    <property type="project" value="UniProtKB-SubCell"/>
</dbReference>
<dbReference type="GO" id="GO:0070390">
    <property type="term" value="C:transcription export complex 2"/>
    <property type="evidence" value="ECO:0007669"/>
    <property type="project" value="TreeGrafter"/>
</dbReference>
<evidence type="ECO:0000256" key="20">
    <source>
        <dbReference type="ARBA" id="ARBA00023315"/>
    </source>
</evidence>
<dbReference type="EMBL" id="CAJHNH020000661">
    <property type="protein sequence ID" value="CAG5119139.1"/>
    <property type="molecule type" value="Genomic_DNA"/>
</dbReference>
<keyword evidence="27" id="KW-1185">Reference proteome</keyword>
<dbReference type="GO" id="GO:0002376">
    <property type="term" value="P:immune system process"/>
    <property type="evidence" value="ECO:0007669"/>
    <property type="project" value="UniProtKB-KW"/>
</dbReference>
<evidence type="ECO:0000313" key="27">
    <source>
        <dbReference type="Proteomes" id="UP000678393"/>
    </source>
</evidence>
<dbReference type="InterPro" id="IPR045107">
    <property type="entry name" value="SAC3/GANP/THP3"/>
</dbReference>
<feature type="non-terminal residue" evidence="26">
    <location>
        <position position="1"/>
    </location>
</feature>
<feature type="compositionally biased region" description="Polar residues" evidence="24">
    <location>
        <begin position="133"/>
        <end position="150"/>
    </location>
</feature>
<comment type="similarity">
    <text evidence="21">Belongs to the SAC3 family.</text>
</comment>
<feature type="compositionally biased region" description="Low complexity" evidence="24">
    <location>
        <begin position="504"/>
        <end position="519"/>
    </location>
</feature>
<evidence type="ECO:0000256" key="14">
    <source>
        <dbReference type="ARBA" id="ARBA00022927"/>
    </source>
</evidence>
<dbReference type="AlphaFoldDB" id="A0A8S3YQ08"/>
<dbReference type="PANTHER" id="PTHR12436:SF3">
    <property type="entry name" value="GERMINAL-CENTER ASSOCIATED NUCLEAR PROTEIN"/>
    <property type="match status" value="1"/>
</dbReference>
<organism evidence="26 27">
    <name type="scientific">Candidula unifasciata</name>
    <dbReference type="NCBI Taxonomy" id="100452"/>
    <lineage>
        <taxon>Eukaryota</taxon>
        <taxon>Metazoa</taxon>
        <taxon>Spiralia</taxon>
        <taxon>Lophotrochozoa</taxon>
        <taxon>Mollusca</taxon>
        <taxon>Gastropoda</taxon>
        <taxon>Heterobranchia</taxon>
        <taxon>Euthyneura</taxon>
        <taxon>Panpulmonata</taxon>
        <taxon>Eupulmonata</taxon>
        <taxon>Stylommatophora</taxon>
        <taxon>Helicina</taxon>
        <taxon>Helicoidea</taxon>
        <taxon>Geomitridae</taxon>
        <taxon>Candidula</taxon>
    </lineage>
</organism>
<dbReference type="InterPro" id="IPR035979">
    <property type="entry name" value="RBD_domain_sf"/>
</dbReference>
<feature type="compositionally biased region" description="Polar residues" evidence="24">
    <location>
        <begin position="85"/>
        <end position="125"/>
    </location>
</feature>
<feature type="compositionally biased region" description="Polar residues" evidence="24">
    <location>
        <begin position="1"/>
        <end position="12"/>
    </location>
</feature>
<evidence type="ECO:0000256" key="4">
    <source>
        <dbReference type="ARBA" id="ARBA00004642"/>
    </source>
</evidence>
<dbReference type="Proteomes" id="UP000678393">
    <property type="component" value="Unassembled WGS sequence"/>
</dbReference>
<keyword evidence="13" id="KW-0391">Immunity</keyword>
<evidence type="ECO:0000256" key="2">
    <source>
        <dbReference type="ARBA" id="ARBA00004496"/>
    </source>
</evidence>
<evidence type="ECO:0000256" key="9">
    <source>
        <dbReference type="ARBA" id="ARBA00022490"/>
    </source>
</evidence>
<keyword evidence="12" id="KW-0509">mRNA transport</keyword>
<protein>
    <recommendedName>
        <fullName evidence="23">Germinal-center associated nuclear protein</fullName>
        <ecNumber evidence="5">2.3.1.48</ecNumber>
    </recommendedName>
</protein>
<keyword evidence="7" id="KW-0158">Chromosome</keyword>
<evidence type="ECO:0000256" key="8">
    <source>
        <dbReference type="ARBA" id="ARBA00022481"/>
    </source>
</evidence>
<keyword evidence="9" id="KW-0963">Cytoplasm</keyword>
<evidence type="ECO:0000256" key="11">
    <source>
        <dbReference type="ARBA" id="ARBA00022679"/>
    </source>
</evidence>
<sequence length="1106" mass="121247">MAQQRASVTPESTFPPLRDNVFGSGLGTNTQSTNLFAGQSNQAFRMFERGQSGTAALAPNSTGTSSHVFGGNFAFASAAPLGQSGQTANITTNPTSQLFSSSAPPLGQSGQTARLTTNPTSQLFGSSAPPLGQSGQTAHLTTNPTSQLFGSSAPPLAQSGQTAHLTTNPTSQLFSSSGSQSAANVFGSSQSSLLFTGSHESSQPIPAGISLPAGSFSFTPPVFSVNQRQQSSGNIDTFSNNNPLGSSNFASSSAMGTAAGSTLLSSTGIRKRDSSGAVNDNSLFGKQDKRSDPSEAAAKPVFALTHDVHPPTRTPLFSNAVSSTSQTGTAFSGFQQSRETVSFREKFSDITREENAGKGTVLFGKSSSEVNLRTSAPLQNVGSMFQLGRSTENNTTNNQTSLLQPSIIPTASTSNENFSGFGTNTFLFRDPKNSASTLMQEDSSVGLFKRPEVESLDQNRNVKTLSKWSRGKEISHADRKRKEPDLPAETSRDKKSKVSDGEKLPSPTSPRARLSSSRSSLDDQVIRNSIVVRDIPAHLNRGPVLRKHFSSFGTIIRLQTLATKRAANITFKTQEEALAAKNEGKYLVPEGPPVSIFLRSISKTKSPDEKQTHFREYQPRSKPVPGSVEDELASMAEVADFQADDFPPAVKKIDVPKPVMVRKRSPTPPPPPQPQVQDVDVARGLWKSIFRAQAKDTPERLAILDSRDKLLRLLRGKQQTDLATAKAFVGTCPDMCPEKERYYREDTRRLSIFEVIPSTATSLTGLKSKVDHLRAVKEYSRSSADQEEPLSHELRPLKVLENTMNYLLSQVADLGEDGKWSEWYDFLWNRTRGIRKDITQQQLCEVQVAELLEKCSRFHIFCSERLCEEDMMTFDAKINSENLTKCLQTLKELYDDLEKRGIFCPNEAEFRGYMVLMNLNEGDILREVQQLRPEIRDSPHISFAVQAYNALNASNYVRFFRLIEEKATFLSACILHRYFNQIRSKALLIIMKAHGALGKNIVLYPVEEMIRLLCFEDAREVESFCFHYCLSLRGADVVLDAKAFTEPEGSLPQTRSQSLIEIKEENMSTGEVINGSPLSPLQLSPPSSSFDQDGVFIMSSDIQEAL</sequence>
<evidence type="ECO:0000256" key="13">
    <source>
        <dbReference type="ARBA" id="ARBA00022859"/>
    </source>
</evidence>
<feature type="region of interest" description="Disordered" evidence="24">
    <location>
        <begin position="605"/>
        <end position="627"/>
    </location>
</feature>
<dbReference type="GO" id="GO:0015031">
    <property type="term" value="P:protein transport"/>
    <property type="evidence" value="ECO:0007669"/>
    <property type="project" value="UniProtKB-KW"/>
</dbReference>
<evidence type="ECO:0000256" key="23">
    <source>
        <dbReference type="ARBA" id="ARBA00069544"/>
    </source>
</evidence>
<comment type="caution">
    <text evidence="26">The sequence shown here is derived from an EMBL/GenBank/DDBJ whole genome shotgun (WGS) entry which is preliminary data.</text>
</comment>
<evidence type="ECO:0000256" key="7">
    <source>
        <dbReference type="ARBA" id="ARBA00022454"/>
    </source>
</evidence>
<dbReference type="PROSITE" id="PS50250">
    <property type="entry name" value="PCI"/>
    <property type="match status" value="1"/>
</dbReference>
<evidence type="ECO:0000256" key="17">
    <source>
        <dbReference type="ARBA" id="ARBA00023054"/>
    </source>
</evidence>
<keyword evidence="16" id="KW-0811">Translocation</keyword>
<proteinExistence type="inferred from homology"/>
<comment type="subcellular location">
    <subcellularLocation>
        <location evidence="1">Chromosome</location>
    </subcellularLocation>
    <subcellularLocation>
        <location evidence="2">Cytoplasm</location>
    </subcellularLocation>
    <subcellularLocation>
        <location evidence="3">Nucleus</location>
        <location evidence="3">Nuclear pore complex</location>
    </subcellularLocation>
    <subcellularLocation>
        <location evidence="4">Nucleus</location>
        <location evidence="4">Nucleoplasm</location>
    </subcellularLocation>
</comment>
<reference evidence="26" key="1">
    <citation type="submission" date="2021-04" db="EMBL/GenBank/DDBJ databases">
        <authorList>
            <consortium name="Molecular Ecology Group"/>
        </authorList>
    </citation>
    <scope>NUCLEOTIDE SEQUENCE</scope>
</reference>
<evidence type="ECO:0000256" key="16">
    <source>
        <dbReference type="ARBA" id="ARBA00023010"/>
    </source>
</evidence>
<feature type="region of interest" description="Disordered" evidence="24">
    <location>
        <begin position="85"/>
        <end position="180"/>
    </location>
</feature>
<name>A0A8S3YQ08_9EUPU</name>
<feature type="region of interest" description="Disordered" evidence="24">
    <location>
        <begin position="271"/>
        <end position="297"/>
    </location>
</feature>
<dbReference type="PANTHER" id="PTHR12436">
    <property type="entry name" value="80 KDA MCM3-ASSOCIATED PROTEIN"/>
    <property type="match status" value="1"/>
</dbReference>
<dbReference type="EC" id="2.3.1.48" evidence="5"/>
<feature type="compositionally biased region" description="Basic and acidic residues" evidence="24">
    <location>
        <begin position="605"/>
        <end position="619"/>
    </location>
</feature>
<accession>A0A8S3YQ08</accession>
<evidence type="ECO:0000256" key="15">
    <source>
        <dbReference type="ARBA" id="ARBA00022990"/>
    </source>
</evidence>
<keyword evidence="11" id="KW-0808">Transferase</keyword>
<dbReference type="GO" id="GO:0006406">
    <property type="term" value="P:mRNA export from nucleus"/>
    <property type="evidence" value="ECO:0007669"/>
    <property type="project" value="TreeGrafter"/>
</dbReference>
<evidence type="ECO:0000256" key="24">
    <source>
        <dbReference type="SAM" id="MobiDB-lite"/>
    </source>
</evidence>
<evidence type="ECO:0000256" key="10">
    <source>
        <dbReference type="ARBA" id="ARBA00022553"/>
    </source>
</evidence>
<dbReference type="GO" id="GO:0005694">
    <property type="term" value="C:chromosome"/>
    <property type="evidence" value="ECO:0007669"/>
    <property type="project" value="UniProtKB-SubCell"/>
</dbReference>
<evidence type="ECO:0000256" key="5">
    <source>
        <dbReference type="ARBA" id="ARBA00013184"/>
    </source>
</evidence>
<dbReference type="GO" id="GO:0005643">
    <property type="term" value="C:nuclear pore"/>
    <property type="evidence" value="ECO:0007669"/>
    <property type="project" value="UniProtKB-SubCell"/>
</dbReference>
<feature type="domain" description="PCI" evidence="25">
    <location>
        <begin position="879"/>
        <end position="1053"/>
    </location>
</feature>
<feature type="region of interest" description="Disordered" evidence="24">
    <location>
        <begin position="1"/>
        <end position="24"/>
    </location>
</feature>
<keyword evidence="18" id="KW-0906">Nuclear pore complex</keyword>
<dbReference type="GO" id="GO:0003676">
    <property type="term" value="F:nucleic acid binding"/>
    <property type="evidence" value="ECO:0007669"/>
    <property type="project" value="InterPro"/>
</dbReference>
<evidence type="ECO:0000259" key="25">
    <source>
        <dbReference type="PROSITE" id="PS50250"/>
    </source>
</evidence>
<evidence type="ECO:0000256" key="6">
    <source>
        <dbReference type="ARBA" id="ARBA00022448"/>
    </source>
</evidence>
<keyword evidence="15" id="KW-0007">Acetylation</keyword>
<evidence type="ECO:0000256" key="18">
    <source>
        <dbReference type="ARBA" id="ARBA00023132"/>
    </source>
</evidence>
<keyword evidence="20" id="KW-0012">Acyltransferase</keyword>
<evidence type="ECO:0000256" key="12">
    <source>
        <dbReference type="ARBA" id="ARBA00022816"/>
    </source>
</evidence>
<evidence type="ECO:0000256" key="1">
    <source>
        <dbReference type="ARBA" id="ARBA00004286"/>
    </source>
</evidence>
<keyword evidence="17" id="KW-0175">Coiled coil</keyword>
<dbReference type="SUPFAM" id="SSF54928">
    <property type="entry name" value="RNA-binding domain, RBD"/>
    <property type="match status" value="1"/>
</dbReference>
<evidence type="ECO:0000256" key="22">
    <source>
        <dbReference type="ARBA" id="ARBA00055631"/>
    </source>
</evidence>
<keyword evidence="8" id="KW-0488">Methylation</keyword>
<feature type="region of interest" description="Disordered" evidence="24">
    <location>
        <begin position="467"/>
        <end position="520"/>
    </location>
</feature>